<evidence type="ECO:0000313" key="2">
    <source>
        <dbReference type="Proteomes" id="UP000050297"/>
    </source>
</evidence>
<accession>A0A0P9GTT9</accession>
<evidence type="ECO:0000313" key="1">
    <source>
        <dbReference type="EMBL" id="KPW08444.1"/>
    </source>
</evidence>
<dbReference type="GeneID" id="61872847"/>
<reference evidence="1 2" key="1">
    <citation type="submission" date="2015-09" db="EMBL/GenBank/DDBJ databases">
        <title>Genome announcement of multiple Pseudomonas syringae strains.</title>
        <authorList>
            <person name="Thakur S."/>
            <person name="Wang P.W."/>
            <person name="Gong Y."/>
            <person name="Weir B.S."/>
            <person name="Guttman D.S."/>
        </authorList>
    </citation>
    <scope>NUCLEOTIDE SEQUENCE [LARGE SCALE GENOMIC DNA]</scope>
    <source>
        <strain evidence="1 2">ICMP2802</strain>
    </source>
</reference>
<dbReference type="RefSeq" id="WP_003407059.1">
    <property type="nucleotide sequence ID" value="NZ_LGAR01000036.1"/>
</dbReference>
<dbReference type="Proteomes" id="UP000050297">
    <property type="component" value="Unassembled WGS sequence"/>
</dbReference>
<proteinExistence type="predicted"/>
<dbReference type="EMBL" id="LJPM01000609">
    <property type="protein sequence ID" value="KPW08444.1"/>
    <property type="molecule type" value="Genomic_DNA"/>
</dbReference>
<organism evidence="1 2">
    <name type="scientific">Pseudomonas syringae pv. aceris</name>
    <dbReference type="NCBI Taxonomy" id="199198"/>
    <lineage>
        <taxon>Bacteria</taxon>
        <taxon>Pseudomonadati</taxon>
        <taxon>Pseudomonadota</taxon>
        <taxon>Gammaproteobacteria</taxon>
        <taxon>Pseudomonadales</taxon>
        <taxon>Pseudomonadaceae</taxon>
        <taxon>Pseudomonas</taxon>
        <taxon>Pseudomonas syringae</taxon>
    </lineage>
</organism>
<dbReference type="PATRIC" id="fig|199198.5.peg.331"/>
<comment type="caution">
    <text evidence="1">The sequence shown here is derived from an EMBL/GenBank/DDBJ whole genome shotgun (WGS) entry which is preliminary data.</text>
</comment>
<dbReference type="AlphaFoldDB" id="A0A0P9GTT9"/>
<name>A0A0P9GTT9_PSESX</name>
<sequence length="117" mass="12885">MGLKDLIRKPEQVSPSSEANDEAALAFISAAPVSATPEPKRKRKKASTFVRTTFSLSKDVNRQIDKISLLPRTFRISRSDVIRAGIMALQELDKADLIALLENASNAEPITDSMEDE</sequence>
<gene>
    <name evidence="1" type="ORF">ALO91_200013</name>
</gene>
<protein>
    <submittedName>
        <fullName evidence="1">Uncharacterized protein</fullName>
    </submittedName>
</protein>